<evidence type="ECO:0000313" key="1">
    <source>
        <dbReference type="EMBL" id="ASV88464.1"/>
    </source>
</evidence>
<gene>
    <name evidence="1" type="ORF">CES85_3373</name>
</gene>
<reference evidence="1 2" key="1">
    <citation type="submission" date="2017-07" db="EMBL/GenBank/DDBJ databases">
        <title>Phylogenetic study on the rhizospheric bacterium Ochrobactrum sp. A44.</title>
        <authorList>
            <person name="Krzyzanowska D.M."/>
            <person name="Ossowicki A."/>
            <person name="Rajewska M."/>
            <person name="Maciag T."/>
            <person name="Kaczynski Z."/>
            <person name="Czerwicka M."/>
            <person name="Jafra S."/>
        </authorList>
    </citation>
    <scope>NUCLEOTIDE SEQUENCE [LARGE SCALE GENOMIC DNA]</scope>
    <source>
        <strain evidence="1 2">A44</strain>
        <plasmid evidence="1 2">unnamed1</plasmid>
    </source>
</reference>
<dbReference type="AlphaFoldDB" id="A0A248UP94"/>
<name>A0A248UP94_9HYPH</name>
<keyword evidence="1" id="KW-0614">Plasmid</keyword>
<evidence type="ECO:0000313" key="2">
    <source>
        <dbReference type="Proteomes" id="UP000215256"/>
    </source>
</evidence>
<proteinExistence type="predicted"/>
<organism evidence="1 2">
    <name type="scientific">Ochrobactrum quorumnocens</name>
    <dbReference type="NCBI Taxonomy" id="271865"/>
    <lineage>
        <taxon>Bacteria</taxon>
        <taxon>Pseudomonadati</taxon>
        <taxon>Pseudomonadota</taxon>
        <taxon>Alphaproteobacteria</taxon>
        <taxon>Hyphomicrobiales</taxon>
        <taxon>Brucellaceae</taxon>
        <taxon>Brucella/Ochrobactrum group</taxon>
        <taxon>Ochrobactrum</taxon>
    </lineage>
</organism>
<sequence length="41" mass="4483">MAKPIDSIAAGKVARNRYAALIFRSVDLAAPALLERRRLST</sequence>
<protein>
    <submittedName>
        <fullName evidence="1">Uncharacterized protein</fullName>
    </submittedName>
</protein>
<accession>A0A248UP94</accession>
<geneLocation type="plasmid" evidence="1 2">
    <name>unnamed1</name>
</geneLocation>
<dbReference type="KEGG" id="och:CES85_3373"/>
<dbReference type="Proteomes" id="UP000215256">
    <property type="component" value="Plasmid unnamed1"/>
</dbReference>
<dbReference type="EMBL" id="CP022605">
    <property type="protein sequence ID" value="ASV88464.1"/>
    <property type="molecule type" value="Genomic_DNA"/>
</dbReference>